<protein>
    <submittedName>
        <fullName evidence="4">Alpha/beta hydrolase</fullName>
    </submittedName>
</protein>
<sequence>MRAAVFASVLAAVALVPGVAHASKDPTPSYSDPLGGTTFETVSYGPGRHQAMDVWWMPDYTKHPAVFLIHGGWWSGGDKKYMTEITRSYVELGYTVFNLNYRLSTEAPWPAQRTDAFDAIATARRHADRWNFDPNNYVVVGFSAGGHIAAAVGTYGDGALQGLKGVVGVSPVISPLRAYTDGADSTDPNRVKLRDAAIKLAGGCEPKGKCSRVWASMEVPWHASKKDAPMLTVHSDDEFVPAAQSLLLKQMLGQVGVKMTVFTEPGISHSAPLYREPGVAERVQKWIEERLSS</sequence>
<feature type="signal peptide" evidence="2">
    <location>
        <begin position="1"/>
        <end position="22"/>
    </location>
</feature>
<keyword evidence="1 4" id="KW-0378">Hydrolase</keyword>
<keyword evidence="2" id="KW-0732">Signal</keyword>
<proteinExistence type="predicted"/>
<dbReference type="Proteomes" id="UP001597368">
    <property type="component" value="Unassembled WGS sequence"/>
</dbReference>
<dbReference type="InterPro" id="IPR049492">
    <property type="entry name" value="BD-FAE-like_dom"/>
</dbReference>
<organism evidence="4 5">
    <name type="scientific">Nonomuraea mangrovi</name>
    <dbReference type="NCBI Taxonomy" id="2316207"/>
    <lineage>
        <taxon>Bacteria</taxon>
        <taxon>Bacillati</taxon>
        <taxon>Actinomycetota</taxon>
        <taxon>Actinomycetes</taxon>
        <taxon>Streptosporangiales</taxon>
        <taxon>Streptosporangiaceae</taxon>
        <taxon>Nonomuraea</taxon>
    </lineage>
</organism>
<dbReference type="InterPro" id="IPR029058">
    <property type="entry name" value="AB_hydrolase_fold"/>
</dbReference>
<evidence type="ECO:0000256" key="1">
    <source>
        <dbReference type="ARBA" id="ARBA00022801"/>
    </source>
</evidence>
<dbReference type="Pfam" id="PF20434">
    <property type="entry name" value="BD-FAE"/>
    <property type="match status" value="1"/>
</dbReference>
<evidence type="ECO:0000313" key="4">
    <source>
        <dbReference type="EMBL" id="MFD1940313.1"/>
    </source>
</evidence>
<dbReference type="RefSeq" id="WP_379583393.1">
    <property type="nucleotide sequence ID" value="NZ_JBHUFV010000105.1"/>
</dbReference>
<reference evidence="5" key="1">
    <citation type="journal article" date="2019" name="Int. J. Syst. Evol. Microbiol.">
        <title>The Global Catalogue of Microorganisms (GCM) 10K type strain sequencing project: providing services to taxonomists for standard genome sequencing and annotation.</title>
        <authorList>
            <consortium name="The Broad Institute Genomics Platform"/>
            <consortium name="The Broad Institute Genome Sequencing Center for Infectious Disease"/>
            <person name="Wu L."/>
            <person name="Ma J."/>
        </authorList>
    </citation>
    <scope>NUCLEOTIDE SEQUENCE [LARGE SCALE GENOMIC DNA]</scope>
    <source>
        <strain evidence="5">ICMP 6774ER</strain>
    </source>
</reference>
<name>A0ABW4TE47_9ACTN</name>
<dbReference type="EMBL" id="JBHUFV010000105">
    <property type="protein sequence ID" value="MFD1940313.1"/>
    <property type="molecule type" value="Genomic_DNA"/>
</dbReference>
<feature type="domain" description="BD-FAE-like" evidence="3">
    <location>
        <begin position="61"/>
        <end position="252"/>
    </location>
</feature>
<comment type="caution">
    <text evidence="4">The sequence shown here is derived from an EMBL/GenBank/DDBJ whole genome shotgun (WGS) entry which is preliminary data.</text>
</comment>
<evidence type="ECO:0000313" key="5">
    <source>
        <dbReference type="Proteomes" id="UP001597368"/>
    </source>
</evidence>
<dbReference type="Gene3D" id="3.40.50.1820">
    <property type="entry name" value="alpha/beta hydrolase"/>
    <property type="match status" value="1"/>
</dbReference>
<keyword evidence="5" id="KW-1185">Reference proteome</keyword>
<evidence type="ECO:0000259" key="3">
    <source>
        <dbReference type="Pfam" id="PF20434"/>
    </source>
</evidence>
<gene>
    <name evidence="4" type="ORF">ACFSKW_53520</name>
</gene>
<dbReference type="InterPro" id="IPR050300">
    <property type="entry name" value="GDXG_lipolytic_enzyme"/>
</dbReference>
<accession>A0ABW4TE47</accession>
<feature type="chain" id="PRO_5045772652" evidence="2">
    <location>
        <begin position="23"/>
        <end position="293"/>
    </location>
</feature>
<dbReference type="PANTHER" id="PTHR48081">
    <property type="entry name" value="AB HYDROLASE SUPERFAMILY PROTEIN C4A8.06C"/>
    <property type="match status" value="1"/>
</dbReference>
<evidence type="ECO:0000256" key="2">
    <source>
        <dbReference type="SAM" id="SignalP"/>
    </source>
</evidence>
<dbReference type="GO" id="GO:0016787">
    <property type="term" value="F:hydrolase activity"/>
    <property type="evidence" value="ECO:0007669"/>
    <property type="project" value="UniProtKB-KW"/>
</dbReference>
<dbReference type="SUPFAM" id="SSF53474">
    <property type="entry name" value="alpha/beta-Hydrolases"/>
    <property type="match status" value="1"/>
</dbReference>